<protein>
    <submittedName>
        <fullName evidence="2">ELMO/CED-12 family protein</fullName>
    </submittedName>
</protein>
<sequence length="200" mass="22573">MASKAIKRRPISAETDTTGEKQMDTALSDPVTEPLLGNTPQEEKSKTYEPITRSGFWDGTAQECLRWTHLLAAFVAQSARNIVNVLSEFGYLLARLFGCSSASKSSQNGQTLPVNLSPLQEERLRLLRQRIDVPYDCSSVKHQDALKELWKLAYPNRQLPPLKSDLWKEMGWQNSDPSTDFRFSSAVMTFLDKLSCIMLT</sequence>
<dbReference type="PANTHER" id="PTHR12771">
    <property type="entry name" value="ENGULFMENT AND CELL MOTILITY"/>
    <property type="match status" value="1"/>
</dbReference>
<name>A0A1D6QGY1_MAIZE</name>
<evidence type="ECO:0000313" key="2">
    <source>
        <dbReference type="EMBL" id="AQK57144.1"/>
    </source>
</evidence>
<dbReference type="ExpressionAtlas" id="A0A1D6QGY1">
    <property type="expression patterns" value="baseline and differential"/>
</dbReference>
<accession>A0A1D6QGY1</accession>
<dbReference type="InterPro" id="IPR006816">
    <property type="entry name" value="ELMO_dom"/>
</dbReference>
<dbReference type="EMBL" id="CM000780">
    <property type="protein sequence ID" value="AQK57144.1"/>
    <property type="molecule type" value="Genomic_DNA"/>
</dbReference>
<dbReference type="AlphaFoldDB" id="A0A1D6QGY1"/>
<dbReference type="PROSITE" id="PS51335">
    <property type="entry name" value="ELMO"/>
    <property type="match status" value="1"/>
</dbReference>
<reference evidence="2" key="1">
    <citation type="submission" date="2015-12" db="EMBL/GenBank/DDBJ databases">
        <title>Update maize B73 reference genome by single molecule sequencing technologies.</title>
        <authorList>
            <consortium name="Maize Genome Sequencing Project"/>
            <person name="Ware D."/>
        </authorList>
    </citation>
    <scope>NUCLEOTIDE SEQUENCE</scope>
    <source>
        <tissue evidence="2">Seedling</tissue>
    </source>
</reference>
<proteinExistence type="predicted"/>
<organism evidence="2">
    <name type="scientific">Zea mays</name>
    <name type="common">Maize</name>
    <dbReference type="NCBI Taxonomy" id="4577"/>
    <lineage>
        <taxon>Eukaryota</taxon>
        <taxon>Viridiplantae</taxon>
        <taxon>Streptophyta</taxon>
        <taxon>Embryophyta</taxon>
        <taxon>Tracheophyta</taxon>
        <taxon>Spermatophyta</taxon>
        <taxon>Magnoliopsida</taxon>
        <taxon>Liliopsida</taxon>
        <taxon>Poales</taxon>
        <taxon>Poaceae</taxon>
        <taxon>PACMAD clade</taxon>
        <taxon>Panicoideae</taxon>
        <taxon>Andropogonodae</taxon>
        <taxon>Andropogoneae</taxon>
        <taxon>Tripsacinae</taxon>
        <taxon>Zea</taxon>
    </lineage>
</organism>
<dbReference type="Pfam" id="PF04727">
    <property type="entry name" value="ELMO_CED12"/>
    <property type="match status" value="1"/>
</dbReference>
<feature type="region of interest" description="Disordered" evidence="1">
    <location>
        <begin position="1"/>
        <end position="48"/>
    </location>
</feature>
<feature type="compositionally biased region" description="Basic residues" evidence="1">
    <location>
        <begin position="1"/>
        <end position="10"/>
    </location>
</feature>
<evidence type="ECO:0000256" key="1">
    <source>
        <dbReference type="SAM" id="MobiDB-lite"/>
    </source>
</evidence>
<dbReference type="InterPro" id="IPR050868">
    <property type="entry name" value="ELMO_domain-containing"/>
</dbReference>
<gene>
    <name evidence="2" type="ORF">ZEAMMB73_Zm00001d052404</name>
</gene>
<dbReference type="PANTHER" id="PTHR12771:SF43">
    <property type="entry name" value="OS12G0126200 PROTEIN"/>
    <property type="match status" value="1"/>
</dbReference>